<dbReference type="Proteomes" id="UP000480804">
    <property type="component" value="Unassembled WGS sequence"/>
</dbReference>
<evidence type="ECO:0000313" key="2">
    <source>
        <dbReference type="EMBL" id="GFH80540.1"/>
    </source>
</evidence>
<feature type="domain" description="Ketopantoate reductase C-terminal" evidence="1">
    <location>
        <begin position="12"/>
        <end position="63"/>
    </location>
</feature>
<reference evidence="2 3" key="1">
    <citation type="submission" date="2020-02" db="EMBL/GenBank/DDBJ databases">
        <title>Whole genome shotgun sequence of Streptomyces gougerotii NBRC 13043.</title>
        <authorList>
            <person name="Ichikawa N."/>
            <person name="Komaki H."/>
            <person name="Tamura T."/>
        </authorList>
    </citation>
    <scope>NUCLEOTIDE SEQUENCE [LARGE SCALE GENOMIC DNA]</scope>
    <source>
        <strain evidence="2 3">NBRC 13043</strain>
    </source>
</reference>
<proteinExistence type="predicted"/>
<dbReference type="EMBL" id="BLLO01000027">
    <property type="protein sequence ID" value="GFH80540.1"/>
    <property type="molecule type" value="Genomic_DNA"/>
</dbReference>
<dbReference type="InterPro" id="IPR008927">
    <property type="entry name" value="6-PGluconate_DH-like_C_sf"/>
</dbReference>
<dbReference type="Gene3D" id="1.10.1040.10">
    <property type="entry name" value="N-(1-d-carboxylethyl)-l-norvaline Dehydrogenase, domain 2"/>
    <property type="match status" value="1"/>
</dbReference>
<dbReference type="InterPro" id="IPR013752">
    <property type="entry name" value="KPA_reductase"/>
</dbReference>
<sequence>MPTEASALLDRFDNAPEGMRSSMQRDAAAGRPVEIEAIGRALLRQADRSGTPVPALTALVTSVAKAHGAS</sequence>
<comment type="caution">
    <text evidence="2">The sequence shown here is derived from an EMBL/GenBank/DDBJ whole genome shotgun (WGS) entry which is preliminary data.</text>
</comment>
<name>A0ABQ1DDA6_9ACTN</name>
<dbReference type="SUPFAM" id="SSF48179">
    <property type="entry name" value="6-phosphogluconate dehydrogenase C-terminal domain-like"/>
    <property type="match status" value="1"/>
</dbReference>
<evidence type="ECO:0000259" key="1">
    <source>
        <dbReference type="Pfam" id="PF08546"/>
    </source>
</evidence>
<keyword evidence="3" id="KW-1185">Reference proteome</keyword>
<accession>A0ABQ1DDA6</accession>
<evidence type="ECO:0000313" key="3">
    <source>
        <dbReference type="Proteomes" id="UP000480804"/>
    </source>
</evidence>
<gene>
    <name evidence="2" type="ORF">Sgou_52100</name>
</gene>
<organism evidence="2 3">
    <name type="scientific">Streptomyces gougerotii</name>
    <dbReference type="NCBI Taxonomy" id="53448"/>
    <lineage>
        <taxon>Bacteria</taxon>
        <taxon>Bacillati</taxon>
        <taxon>Actinomycetota</taxon>
        <taxon>Actinomycetes</taxon>
        <taxon>Kitasatosporales</taxon>
        <taxon>Streptomycetaceae</taxon>
        <taxon>Streptomyces</taxon>
        <taxon>Streptomyces diastaticus group</taxon>
    </lineage>
</organism>
<protein>
    <recommendedName>
        <fullName evidence="1">Ketopantoate reductase C-terminal domain-containing protein</fullName>
    </recommendedName>
</protein>
<dbReference type="InterPro" id="IPR013328">
    <property type="entry name" value="6PGD_dom2"/>
</dbReference>
<dbReference type="Pfam" id="PF08546">
    <property type="entry name" value="ApbA_C"/>
    <property type="match status" value="1"/>
</dbReference>